<dbReference type="Proteomes" id="UP000016662">
    <property type="component" value="Unassembled WGS sequence"/>
</dbReference>
<dbReference type="HOGENOM" id="CLU_1625851_0_0_9"/>
<sequence length="163" mass="18477">MSVNVEEIMSGIRAEIQEKGYSSDMLSFADVPADADAGIYVERFDADMLRGNVQYISEHHRVDPYRPLAGNPVAVFFKKVLRKFMSFYVEPYAAEQSSLNANIAQAEQQVELYIRESRMHSTKELLDKVEALELQQKNTKIAMEQMQAQIAALQAKLNGEDAR</sequence>
<reference evidence="2 3" key="1">
    <citation type="submission" date="2013-07" db="EMBL/GenBank/DDBJ databases">
        <authorList>
            <person name="Weinstock G."/>
            <person name="Sodergren E."/>
            <person name="Wylie T."/>
            <person name="Fulton L."/>
            <person name="Fulton R."/>
            <person name="Fronick C."/>
            <person name="O'Laughlin M."/>
            <person name="Godfrey J."/>
            <person name="Miner T."/>
            <person name="Herter B."/>
            <person name="Appelbaum E."/>
            <person name="Cordes M."/>
            <person name="Lek S."/>
            <person name="Wollam A."/>
            <person name="Pepin K.H."/>
            <person name="Palsikar V.B."/>
            <person name="Mitreva M."/>
            <person name="Wilson R.K."/>
        </authorList>
    </citation>
    <scope>NUCLEOTIDE SEQUENCE [LARGE SCALE GENOMIC DNA]</scope>
    <source>
        <strain evidence="2 3">ATCC 27760</strain>
    </source>
</reference>
<dbReference type="STRING" id="411473.RUMCAL_02182"/>
<name>U2KN97_9FIRM</name>
<keyword evidence="1" id="KW-0175">Coiled coil</keyword>
<organism evidence="2 3">
    <name type="scientific">Ruminococcus callidus ATCC 27760</name>
    <dbReference type="NCBI Taxonomy" id="411473"/>
    <lineage>
        <taxon>Bacteria</taxon>
        <taxon>Bacillati</taxon>
        <taxon>Bacillota</taxon>
        <taxon>Clostridia</taxon>
        <taxon>Eubacteriales</taxon>
        <taxon>Oscillospiraceae</taxon>
        <taxon>Ruminococcus</taxon>
    </lineage>
</organism>
<keyword evidence="3" id="KW-1185">Reference proteome</keyword>
<evidence type="ECO:0000313" key="3">
    <source>
        <dbReference type="Proteomes" id="UP000016662"/>
    </source>
</evidence>
<dbReference type="RefSeq" id="WP_021683701.1">
    <property type="nucleotide sequence ID" value="NZ_KI260510.1"/>
</dbReference>
<gene>
    <name evidence="2" type="ORF">RUMCAL_02182</name>
</gene>
<evidence type="ECO:0000256" key="1">
    <source>
        <dbReference type="SAM" id="Coils"/>
    </source>
</evidence>
<feature type="coiled-coil region" evidence="1">
    <location>
        <begin position="96"/>
        <end position="163"/>
    </location>
</feature>
<dbReference type="eggNOG" id="ENOG502ZTZU">
    <property type="taxonomic scope" value="Bacteria"/>
</dbReference>
<dbReference type="GeneID" id="93692764"/>
<dbReference type="OrthoDB" id="1821448at2"/>
<protein>
    <submittedName>
        <fullName evidence="2">Uncharacterized protein</fullName>
    </submittedName>
</protein>
<dbReference type="EMBL" id="AWVF01000274">
    <property type="protein sequence ID" value="ERJ93757.1"/>
    <property type="molecule type" value="Genomic_DNA"/>
</dbReference>
<evidence type="ECO:0000313" key="2">
    <source>
        <dbReference type="EMBL" id="ERJ93757.1"/>
    </source>
</evidence>
<accession>U2KN97</accession>
<dbReference type="AlphaFoldDB" id="U2KN97"/>
<comment type="caution">
    <text evidence="2">The sequence shown here is derived from an EMBL/GenBank/DDBJ whole genome shotgun (WGS) entry which is preliminary data.</text>
</comment>
<proteinExistence type="predicted"/>
<dbReference type="PATRIC" id="fig|411473.3.peg.1800"/>